<organism evidence="1">
    <name type="scientific">Arthrobacter saudimassiliensis</name>
    <dbReference type="NCBI Taxonomy" id="1461584"/>
    <lineage>
        <taxon>Bacteria</taxon>
        <taxon>Bacillati</taxon>
        <taxon>Actinomycetota</taxon>
        <taxon>Actinomycetes</taxon>
        <taxon>Micrococcales</taxon>
        <taxon>Micrococcaceae</taxon>
        <taxon>Arthrobacter</taxon>
    </lineage>
</organism>
<dbReference type="AlphaFoldDB" id="A0A078MMK3"/>
<proteinExistence type="predicted"/>
<dbReference type="PATRIC" id="fig|1461584.3.peg.831"/>
<gene>
    <name evidence="1" type="ORF">BN1051_00839</name>
</gene>
<dbReference type="EMBL" id="LN483070">
    <property type="protein sequence ID" value="CEA07524.1"/>
    <property type="molecule type" value="Genomic_DNA"/>
</dbReference>
<reference evidence="1" key="1">
    <citation type="submission" date="2014-07" db="EMBL/GenBank/DDBJ databases">
        <authorList>
            <person name="Urmite Genomes Urmite Genomes"/>
        </authorList>
    </citation>
    <scope>NUCLEOTIDE SEQUENCE</scope>
    <source>
        <strain evidence="1">11W110_air</strain>
    </source>
</reference>
<name>A0A078MMK3_9MICC</name>
<evidence type="ECO:0008006" key="2">
    <source>
        <dbReference type="Google" id="ProtNLM"/>
    </source>
</evidence>
<accession>A0A078MMK3</accession>
<protein>
    <recommendedName>
        <fullName evidence="2">SipW-cognate class signal peptide</fullName>
    </recommendedName>
</protein>
<sequence>MRIIRTLKAAALVAAAVVLGLLTASGSYALWNVFEPAGYGTVQAADFNVTVNGQPANSTAVPLALDLGQLAPGTASYLEVPLGNYNNAGSPMAVTAALSSGAGPRLAAATPGYQQWVEVRAASVLRPGACAAQAYGAVGAVPPPIRIEQGATGRVCVQVLLKKDAPASLLASAPRLSIPVIVTFDQVPAA</sequence>
<evidence type="ECO:0000313" key="1">
    <source>
        <dbReference type="EMBL" id="CEA07524.1"/>
    </source>
</evidence>